<dbReference type="InterPro" id="IPR008457">
    <property type="entry name" value="Cu-R_CopD_dom"/>
</dbReference>
<dbReference type="AlphaFoldDB" id="A0A4Q1KDS4"/>
<protein>
    <submittedName>
        <fullName evidence="8">Copper resistance D family protein</fullName>
    </submittedName>
</protein>
<dbReference type="NCBIfam" id="NF033808">
    <property type="entry name" value="copper_CopD"/>
    <property type="match status" value="1"/>
</dbReference>
<dbReference type="InterPro" id="IPR032694">
    <property type="entry name" value="CopC/D"/>
</dbReference>
<feature type="transmembrane region" description="Helical" evidence="6">
    <location>
        <begin position="279"/>
        <end position="298"/>
    </location>
</feature>
<evidence type="ECO:0000313" key="8">
    <source>
        <dbReference type="EMBL" id="RXR25553.1"/>
    </source>
</evidence>
<keyword evidence="2" id="KW-1003">Cell membrane</keyword>
<comment type="subcellular location">
    <subcellularLocation>
        <location evidence="1">Cell membrane</location>
        <topology evidence="1">Multi-pass membrane protein</topology>
    </subcellularLocation>
</comment>
<feature type="transmembrane region" description="Helical" evidence="6">
    <location>
        <begin position="42"/>
        <end position="67"/>
    </location>
</feature>
<evidence type="ECO:0000256" key="6">
    <source>
        <dbReference type="SAM" id="Phobius"/>
    </source>
</evidence>
<dbReference type="GO" id="GO:0005886">
    <property type="term" value="C:plasma membrane"/>
    <property type="evidence" value="ECO:0007669"/>
    <property type="project" value="UniProtKB-SubCell"/>
</dbReference>
<feature type="transmembrane region" description="Helical" evidence="6">
    <location>
        <begin position="6"/>
        <end position="26"/>
    </location>
</feature>
<keyword evidence="5 6" id="KW-0472">Membrane</keyword>
<dbReference type="PANTHER" id="PTHR34820">
    <property type="entry name" value="INNER MEMBRANE PROTEIN YEBZ"/>
    <property type="match status" value="1"/>
</dbReference>
<gene>
    <name evidence="8" type="ORF">EQG66_14070</name>
</gene>
<keyword evidence="3 6" id="KW-0812">Transmembrane</keyword>
<dbReference type="Proteomes" id="UP000290958">
    <property type="component" value="Unassembled WGS sequence"/>
</dbReference>
<accession>A0A4Q1KDS4</accession>
<dbReference type="Pfam" id="PF05425">
    <property type="entry name" value="CopD"/>
    <property type="match status" value="1"/>
</dbReference>
<evidence type="ECO:0000256" key="4">
    <source>
        <dbReference type="ARBA" id="ARBA00022989"/>
    </source>
</evidence>
<dbReference type="InterPro" id="IPR047689">
    <property type="entry name" value="CopD"/>
</dbReference>
<evidence type="ECO:0000256" key="2">
    <source>
        <dbReference type="ARBA" id="ARBA00022475"/>
    </source>
</evidence>
<keyword evidence="9" id="KW-1185">Reference proteome</keyword>
<feature type="transmembrane region" description="Helical" evidence="6">
    <location>
        <begin position="193"/>
        <end position="217"/>
    </location>
</feature>
<name>A0A4Q1KDS4_9SPHN</name>
<evidence type="ECO:0000256" key="3">
    <source>
        <dbReference type="ARBA" id="ARBA00022692"/>
    </source>
</evidence>
<comment type="caution">
    <text evidence="8">The sequence shown here is derived from an EMBL/GenBank/DDBJ whole genome shotgun (WGS) entry which is preliminary data.</text>
</comment>
<feature type="transmembrane region" description="Helical" evidence="6">
    <location>
        <begin position="152"/>
        <end position="172"/>
    </location>
</feature>
<dbReference type="EMBL" id="SBKP01000020">
    <property type="protein sequence ID" value="RXR25553.1"/>
    <property type="molecule type" value="Genomic_DNA"/>
</dbReference>
<sequence>MIAIRLGLYLSLMLLVGFAAFPLYALRKGERCDGAILATRRVLIFWAVAAILLSLLGFLALVAAMMGSSIAEVDWQTSRSIIVETPIGAAWVVRVVALIACLFAAILIKRSDEARLVAILGTSTAALATLVWTGHAGATEGMVGGIHKVSDMLHMIAAAIWLGGIAAFLKMLRAPDDGLWGDRPNVAHRALDSFARIGTISVAVIVVTGLINGQILVGISNITALFDSTYGWLLIVKLLLVGMMMLLAAQNRWRLTPGLAIALSDGDIAKAVAALRASLLLEAAAGILVLGAVAWLGTLEPTASAAMS</sequence>
<organism evidence="8 9">
    <name type="scientific">Sphingobium fluviale</name>
    <dbReference type="NCBI Taxonomy" id="2506423"/>
    <lineage>
        <taxon>Bacteria</taxon>
        <taxon>Pseudomonadati</taxon>
        <taxon>Pseudomonadota</taxon>
        <taxon>Alphaproteobacteria</taxon>
        <taxon>Sphingomonadales</taxon>
        <taxon>Sphingomonadaceae</taxon>
        <taxon>Sphingobium</taxon>
    </lineage>
</organism>
<dbReference type="PANTHER" id="PTHR34820:SF4">
    <property type="entry name" value="INNER MEMBRANE PROTEIN YEBZ"/>
    <property type="match status" value="1"/>
</dbReference>
<evidence type="ECO:0000256" key="5">
    <source>
        <dbReference type="ARBA" id="ARBA00023136"/>
    </source>
</evidence>
<evidence type="ECO:0000313" key="9">
    <source>
        <dbReference type="Proteomes" id="UP000290958"/>
    </source>
</evidence>
<dbReference type="GO" id="GO:0006825">
    <property type="term" value="P:copper ion transport"/>
    <property type="evidence" value="ECO:0007669"/>
    <property type="project" value="InterPro"/>
</dbReference>
<feature type="domain" description="Copper resistance protein D" evidence="7">
    <location>
        <begin position="189"/>
        <end position="296"/>
    </location>
</feature>
<evidence type="ECO:0000256" key="1">
    <source>
        <dbReference type="ARBA" id="ARBA00004651"/>
    </source>
</evidence>
<keyword evidence="4 6" id="KW-1133">Transmembrane helix</keyword>
<feature type="transmembrane region" description="Helical" evidence="6">
    <location>
        <begin position="114"/>
        <end position="132"/>
    </location>
</feature>
<dbReference type="RefSeq" id="WP_129405187.1">
    <property type="nucleotide sequence ID" value="NZ_SBKP01000020.1"/>
</dbReference>
<reference evidence="9" key="1">
    <citation type="submission" date="2019-01" db="EMBL/GenBank/DDBJ databases">
        <title>Cytophagaceae bacterium strain CAR-16.</title>
        <authorList>
            <person name="Chen W.-M."/>
        </authorList>
    </citation>
    <scope>NUCLEOTIDE SEQUENCE [LARGE SCALE GENOMIC DNA]</scope>
    <source>
        <strain evidence="9">CHR27</strain>
    </source>
</reference>
<proteinExistence type="predicted"/>
<dbReference type="OrthoDB" id="6053803at2"/>
<feature type="transmembrane region" description="Helical" evidence="6">
    <location>
        <begin position="87"/>
        <end position="107"/>
    </location>
</feature>
<feature type="transmembrane region" description="Helical" evidence="6">
    <location>
        <begin position="229"/>
        <end position="249"/>
    </location>
</feature>
<evidence type="ECO:0000259" key="7">
    <source>
        <dbReference type="Pfam" id="PF05425"/>
    </source>
</evidence>